<dbReference type="Proteomes" id="UP001149411">
    <property type="component" value="Unassembled WGS sequence"/>
</dbReference>
<gene>
    <name evidence="2" type="ORF">EGH25_06005</name>
</gene>
<name>A0A9Q4GJ54_9EURY</name>
<proteinExistence type="predicted"/>
<dbReference type="Pfam" id="PF02254">
    <property type="entry name" value="TrkA_N"/>
    <property type="match status" value="1"/>
</dbReference>
<dbReference type="EMBL" id="RKLV01000005">
    <property type="protein sequence ID" value="MCX2818901.1"/>
    <property type="molecule type" value="Genomic_DNA"/>
</dbReference>
<feature type="domain" description="RCK N-terminal" evidence="1">
    <location>
        <begin position="12"/>
        <end position="125"/>
    </location>
</feature>
<dbReference type="AlphaFoldDB" id="A0A9Q4GJ54"/>
<dbReference type="InterPro" id="IPR036291">
    <property type="entry name" value="NAD(P)-bd_dom_sf"/>
</dbReference>
<evidence type="ECO:0000259" key="1">
    <source>
        <dbReference type="Pfam" id="PF02254"/>
    </source>
</evidence>
<dbReference type="GO" id="GO:0006813">
    <property type="term" value="P:potassium ion transport"/>
    <property type="evidence" value="ECO:0007669"/>
    <property type="project" value="InterPro"/>
</dbReference>
<dbReference type="InterPro" id="IPR003148">
    <property type="entry name" value="RCK_N"/>
</dbReference>
<sequence length="475" mass="51512">MTETASDTVPEYAILGCGSVGHVAADRLHEQGDDLIIFDKDPSRVEALRDQDMNAVERDITDPEVAEMVSGTPVALVLTSTVEDNEEALRNLKDENPDQYVVVRANDPVSHEELEEAGADYVINPPEVIAESALRALESGEMEHRVDRLVGVIEECESLAVVVYRSFEPDEIASANALCSIADALGVDSEAFYCGSQRYQRNEAFANLLELDVNDCDDDALDGYDGVAVIDSADEYADFGFDADIVIDHNQTDEAVESAYADVGSNVGSTSTVLTKYLQEIDVDTPTDVYTGLLHGIRSETSYFRRNTTPADLTAAAYLFPFADEDLLEDLESPSMSADEFEVLADAVANRGIHGSFLVSNVGFINSPDALSWSAETLLNLEGVSTTVVFGISDEVIQVVGVSKDARVDLADAFDEAFEDESESVGHADEARVSVPLGIFGTVSDEENDREVLLELAEETVKTKLLDAMNVEEDE</sequence>
<dbReference type="Gene3D" id="3.40.50.720">
    <property type="entry name" value="NAD(P)-binding Rossmann-like Domain"/>
    <property type="match status" value="1"/>
</dbReference>
<reference evidence="2" key="1">
    <citation type="submission" date="2022-09" db="EMBL/GenBank/DDBJ databases">
        <title>Haloadaptaus new haloarchaeum isolated from saline soil.</title>
        <authorList>
            <person name="Duran-Viseras A."/>
            <person name="Sanchez-Porro C."/>
            <person name="Ventosa A."/>
        </authorList>
    </citation>
    <scope>NUCLEOTIDE SEQUENCE</scope>
    <source>
        <strain evidence="2">F3-133</strain>
    </source>
</reference>
<dbReference type="InterPro" id="IPR050721">
    <property type="entry name" value="Trk_Ktr_HKT_K-transport"/>
</dbReference>
<dbReference type="PANTHER" id="PTHR43833">
    <property type="entry name" value="POTASSIUM CHANNEL PROTEIN 2-RELATED-RELATED"/>
    <property type="match status" value="1"/>
</dbReference>
<accession>A0A9Q4GJ54</accession>
<protein>
    <submittedName>
        <fullName evidence="2">NAD-binding protein</fullName>
    </submittedName>
</protein>
<dbReference type="SUPFAM" id="SSF64182">
    <property type="entry name" value="DHH phosphoesterases"/>
    <property type="match status" value="1"/>
</dbReference>
<dbReference type="RefSeq" id="WP_266086743.1">
    <property type="nucleotide sequence ID" value="NZ_RKLV01000005.1"/>
</dbReference>
<dbReference type="Gene3D" id="3.90.1640.10">
    <property type="entry name" value="inorganic pyrophosphatase (n-terminal core)"/>
    <property type="match status" value="1"/>
</dbReference>
<evidence type="ECO:0000313" key="2">
    <source>
        <dbReference type="EMBL" id="MCX2818901.1"/>
    </source>
</evidence>
<organism evidence="2 3">
    <name type="scientific">Halorutilus salinus</name>
    <dbReference type="NCBI Taxonomy" id="2487751"/>
    <lineage>
        <taxon>Archaea</taxon>
        <taxon>Methanobacteriati</taxon>
        <taxon>Methanobacteriota</taxon>
        <taxon>Stenosarchaea group</taxon>
        <taxon>Halobacteria</taxon>
        <taxon>Halorutilales</taxon>
        <taxon>Halorutilaceae</taxon>
        <taxon>Halorutilus</taxon>
    </lineage>
</organism>
<dbReference type="InterPro" id="IPR038763">
    <property type="entry name" value="DHH_sf"/>
</dbReference>
<comment type="caution">
    <text evidence="2">The sequence shown here is derived from an EMBL/GenBank/DDBJ whole genome shotgun (WGS) entry which is preliminary data.</text>
</comment>
<dbReference type="PANTHER" id="PTHR43833:SF4">
    <property type="entry name" value="RCK N-TERMINAL DOMAIN-CONTAINING PROTEIN"/>
    <property type="match status" value="1"/>
</dbReference>
<keyword evidence="3" id="KW-1185">Reference proteome</keyword>
<evidence type="ECO:0000313" key="3">
    <source>
        <dbReference type="Proteomes" id="UP001149411"/>
    </source>
</evidence>
<dbReference type="SUPFAM" id="SSF51735">
    <property type="entry name" value="NAD(P)-binding Rossmann-fold domains"/>
    <property type="match status" value="1"/>
</dbReference>